<evidence type="ECO:0000256" key="1">
    <source>
        <dbReference type="SAM" id="MobiDB-lite"/>
    </source>
</evidence>
<protein>
    <recommendedName>
        <fullName evidence="2">NAD(P)-binding domain-containing protein</fullName>
    </recommendedName>
</protein>
<evidence type="ECO:0000259" key="2">
    <source>
        <dbReference type="Pfam" id="PF13460"/>
    </source>
</evidence>
<evidence type="ECO:0000313" key="4">
    <source>
        <dbReference type="Proteomes" id="UP001165082"/>
    </source>
</evidence>
<dbReference type="SUPFAM" id="SSF51735">
    <property type="entry name" value="NAD(P)-binding Rossmann-fold domains"/>
    <property type="match status" value="1"/>
</dbReference>
<dbReference type="AlphaFoldDB" id="A0A9W7FEZ6"/>
<name>A0A9W7FEZ6_9STRA</name>
<dbReference type="OrthoDB" id="426386at2759"/>
<feature type="compositionally biased region" description="Low complexity" evidence="1">
    <location>
        <begin position="20"/>
        <end position="41"/>
    </location>
</feature>
<organism evidence="3 4">
    <name type="scientific">Triparma retinervis</name>
    <dbReference type="NCBI Taxonomy" id="2557542"/>
    <lineage>
        <taxon>Eukaryota</taxon>
        <taxon>Sar</taxon>
        <taxon>Stramenopiles</taxon>
        <taxon>Ochrophyta</taxon>
        <taxon>Bolidophyceae</taxon>
        <taxon>Parmales</taxon>
        <taxon>Triparmaceae</taxon>
        <taxon>Triparma</taxon>
    </lineage>
</organism>
<feature type="domain" description="NAD(P)-binding" evidence="2">
    <location>
        <begin position="90"/>
        <end position="164"/>
    </location>
</feature>
<dbReference type="Gene3D" id="3.40.50.720">
    <property type="entry name" value="NAD(P)-binding Rossmann-like Domain"/>
    <property type="match status" value="1"/>
</dbReference>
<proteinExistence type="predicted"/>
<evidence type="ECO:0000313" key="3">
    <source>
        <dbReference type="EMBL" id="GMI10874.1"/>
    </source>
</evidence>
<dbReference type="InterPro" id="IPR036291">
    <property type="entry name" value="NAD(P)-bd_dom_sf"/>
</dbReference>
<sequence length="265" mass="28384">MVVERLLKISPQPLVIAMTSSSSNSTSTTTTTTTTTTSSSTLPTNNPNLKIMPYSPSHLPQPCTLIHCSSDTAKLAEFTRTFPMYSKPKGRTRLLARMNPGKILDAKARAEASLRRSNVPYAIVRPTGLKDAETWPSGRPVFSQGDYAVGRTTPEDLADVLVECGMRREAEGKTFEIMTLTGYPKARDMGRAMGALVRDGGGEGRYGVYGLLQQLLPGEEQDATALEMGRSYEGVDGGKVGKRVGGAAPTEREIRIAKGLGGEGA</sequence>
<dbReference type="PANTHER" id="PTHR15020">
    <property type="entry name" value="FLAVIN REDUCTASE-RELATED"/>
    <property type="match status" value="1"/>
</dbReference>
<dbReference type="InterPro" id="IPR016040">
    <property type="entry name" value="NAD(P)-bd_dom"/>
</dbReference>
<dbReference type="PANTHER" id="PTHR15020:SF11">
    <property type="entry name" value="OS06G0360300 PROTEIN"/>
    <property type="match status" value="1"/>
</dbReference>
<feature type="region of interest" description="Disordered" evidence="1">
    <location>
        <begin position="20"/>
        <end position="48"/>
    </location>
</feature>
<dbReference type="Proteomes" id="UP001165082">
    <property type="component" value="Unassembled WGS sequence"/>
</dbReference>
<dbReference type="EMBL" id="BRXZ01000395">
    <property type="protein sequence ID" value="GMI10874.1"/>
    <property type="molecule type" value="Genomic_DNA"/>
</dbReference>
<keyword evidence="4" id="KW-1185">Reference proteome</keyword>
<accession>A0A9W7FEZ6</accession>
<comment type="caution">
    <text evidence="3">The sequence shown here is derived from an EMBL/GenBank/DDBJ whole genome shotgun (WGS) entry which is preliminary data.</text>
</comment>
<dbReference type="Pfam" id="PF13460">
    <property type="entry name" value="NAD_binding_10"/>
    <property type="match status" value="1"/>
</dbReference>
<reference evidence="3" key="1">
    <citation type="submission" date="2022-07" db="EMBL/GenBank/DDBJ databases">
        <title>Genome analysis of Parmales, a sister group of diatoms, reveals the evolutionary specialization of diatoms from phago-mixotrophs to photoautotrophs.</title>
        <authorList>
            <person name="Ban H."/>
            <person name="Sato S."/>
            <person name="Yoshikawa S."/>
            <person name="Kazumasa Y."/>
            <person name="Nakamura Y."/>
            <person name="Ichinomiya M."/>
            <person name="Saitoh K."/>
            <person name="Sato N."/>
            <person name="Blanc-Mathieu R."/>
            <person name="Endo H."/>
            <person name="Kuwata A."/>
            <person name="Ogata H."/>
        </authorList>
    </citation>
    <scope>NUCLEOTIDE SEQUENCE</scope>
</reference>
<gene>
    <name evidence="3" type="ORF">TrRE_jg3048</name>
</gene>